<keyword evidence="9" id="KW-0472">Membrane</keyword>
<evidence type="ECO:0000256" key="5">
    <source>
        <dbReference type="ARBA" id="ARBA00022692"/>
    </source>
</evidence>
<evidence type="ECO:0000256" key="7">
    <source>
        <dbReference type="ARBA" id="ARBA00022989"/>
    </source>
</evidence>
<dbReference type="InterPro" id="IPR050943">
    <property type="entry name" value="Glycosyltr_29_Sialyltrsf"/>
</dbReference>
<dbReference type="Pfam" id="PF00777">
    <property type="entry name" value="Glyco_transf_29"/>
    <property type="match status" value="1"/>
</dbReference>
<evidence type="ECO:0000313" key="12">
    <source>
        <dbReference type="Proteomes" id="UP000694865"/>
    </source>
</evidence>
<comment type="subcellular location">
    <subcellularLocation>
        <location evidence="1">Golgi apparatus membrane</location>
        <topology evidence="1">Single-pass type II membrane protein</topology>
    </subcellularLocation>
</comment>
<comment type="similarity">
    <text evidence="2">Belongs to the glycosyltransferase 29 family.</text>
</comment>
<proteinExistence type="inferred from homology"/>
<dbReference type="InterPro" id="IPR012163">
    <property type="entry name" value="Sialyl_trans"/>
</dbReference>
<keyword evidence="8" id="KW-0333">Golgi apparatus</keyword>
<evidence type="ECO:0000256" key="11">
    <source>
        <dbReference type="ARBA" id="ARBA00023180"/>
    </source>
</evidence>
<evidence type="ECO:0000256" key="9">
    <source>
        <dbReference type="ARBA" id="ARBA00023136"/>
    </source>
</evidence>
<dbReference type="PANTHER" id="PTHR11987:SF53">
    <property type="entry name" value="ALPHA-2,8-SIALYLTRANSFERASE 8F-LIKE"/>
    <property type="match status" value="1"/>
</dbReference>
<dbReference type="Proteomes" id="UP000694865">
    <property type="component" value="Unplaced"/>
</dbReference>
<gene>
    <name evidence="13" type="primary">LOC102803691</name>
</gene>
<evidence type="ECO:0000256" key="10">
    <source>
        <dbReference type="ARBA" id="ARBA00023157"/>
    </source>
</evidence>
<keyword evidence="11" id="KW-0325">Glycoprotein</keyword>
<keyword evidence="12" id="KW-1185">Reference proteome</keyword>
<dbReference type="CDD" id="cd23963">
    <property type="entry name" value="GT29_ST8SIA"/>
    <property type="match status" value="1"/>
</dbReference>
<dbReference type="PANTHER" id="PTHR11987">
    <property type="entry name" value="ALPHA-2,8-SIALYLTRANSFERASE"/>
    <property type="match status" value="1"/>
</dbReference>
<keyword evidence="3" id="KW-0328">Glycosyltransferase</keyword>
<evidence type="ECO:0000313" key="13">
    <source>
        <dbReference type="RefSeq" id="XP_006817397.1"/>
    </source>
</evidence>
<keyword evidence="7" id="KW-1133">Transmembrane helix</keyword>
<dbReference type="RefSeq" id="XP_006817397.1">
    <property type="nucleotide sequence ID" value="XM_006817334.1"/>
</dbReference>
<name>A0ABM0MBK6_SACKO</name>
<evidence type="ECO:0000256" key="6">
    <source>
        <dbReference type="ARBA" id="ARBA00022968"/>
    </source>
</evidence>
<protein>
    <submittedName>
        <fullName evidence="13">Alpha-2,8-sialyltransferase 8F-like</fullName>
    </submittedName>
</protein>
<dbReference type="Gene3D" id="3.90.1480.20">
    <property type="entry name" value="Glycosyl transferase family 29"/>
    <property type="match status" value="1"/>
</dbReference>
<keyword evidence="5" id="KW-0812">Transmembrane</keyword>
<evidence type="ECO:0000256" key="3">
    <source>
        <dbReference type="ARBA" id="ARBA00022676"/>
    </source>
</evidence>
<evidence type="ECO:0000256" key="1">
    <source>
        <dbReference type="ARBA" id="ARBA00004323"/>
    </source>
</evidence>
<dbReference type="PIRSF" id="PIRSF005557">
    <property type="entry name" value="Sialyl_trans"/>
    <property type="match status" value="1"/>
</dbReference>
<keyword evidence="4" id="KW-0808">Transferase</keyword>
<dbReference type="InterPro" id="IPR038578">
    <property type="entry name" value="GT29-like_sf"/>
</dbReference>
<dbReference type="GeneID" id="102803691"/>
<evidence type="ECO:0000256" key="2">
    <source>
        <dbReference type="ARBA" id="ARBA00006003"/>
    </source>
</evidence>
<sequence>MARPRLLCRIDRIKKAASLLAVCLFVSVVCVATVTYAHEFNITSFAEVKMKTTQSHRTNGYVIRQRNLQNILVETKNELRRWCPNKTRTAQIRDHLNRLTQSNLIISQGNTPTGRRYYNTFYTQPVRIDEAKRNLLPVMAPFSEKSLYISCAVIGNGGILKHSGCGKEIDRFEFILRSNLPVIGAFTHDVGSKTNLTSLNPSVIKNRFHYLNSSEMTSMFLNALDEYSGYLLWIHNSRIVDTSMAFRIAQLVKENTTLQILLTNAEFLGNIEYWWKSGKTLSTGMLLTSIGLMLCEEVHLYGFWPFSINSEGMSLPMHYTEDLNWSTYHQSHDYPTEFKILTQLHLEGVLHMHVDEPCS</sequence>
<keyword evidence="10" id="KW-1015">Disulfide bond</keyword>
<dbReference type="InterPro" id="IPR001675">
    <property type="entry name" value="Glyco_trans_29"/>
</dbReference>
<keyword evidence="6" id="KW-0735">Signal-anchor</keyword>
<accession>A0ABM0MBK6</accession>
<reference evidence="13" key="1">
    <citation type="submission" date="2025-08" db="UniProtKB">
        <authorList>
            <consortium name="RefSeq"/>
        </authorList>
    </citation>
    <scope>IDENTIFICATION</scope>
    <source>
        <tissue evidence="13">Testes</tissue>
    </source>
</reference>
<evidence type="ECO:0000256" key="8">
    <source>
        <dbReference type="ARBA" id="ARBA00023034"/>
    </source>
</evidence>
<evidence type="ECO:0000256" key="4">
    <source>
        <dbReference type="ARBA" id="ARBA00022679"/>
    </source>
</evidence>
<organism evidence="12 13">
    <name type="scientific">Saccoglossus kowalevskii</name>
    <name type="common">Acorn worm</name>
    <dbReference type="NCBI Taxonomy" id="10224"/>
    <lineage>
        <taxon>Eukaryota</taxon>
        <taxon>Metazoa</taxon>
        <taxon>Hemichordata</taxon>
        <taxon>Enteropneusta</taxon>
        <taxon>Harrimaniidae</taxon>
        <taxon>Saccoglossus</taxon>
    </lineage>
</organism>